<evidence type="ECO:0000256" key="2">
    <source>
        <dbReference type="ARBA" id="ARBA00023157"/>
    </source>
</evidence>
<keyword evidence="1" id="KW-0732">Signal</keyword>
<dbReference type="InterPro" id="IPR002591">
    <property type="entry name" value="Phosphodiest/P_Trfase"/>
</dbReference>
<gene>
    <name evidence="4" type="ORF">ACFSW8_14070</name>
</gene>
<organism evidence="4 5">
    <name type="scientific">Rubritalea tangerina</name>
    <dbReference type="NCBI Taxonomy" id="430798"/>
    <lineage>
        <taxon>Bacteria</taxon>
        <taxon>Pseudomonadati</taxon>
        <taxon>Verrucomicrobiota</taxon>
        <taxon>Verrucomicrobiia</taxon>
        <taxon>Verrucomicrobiales</taxon>
        <taxon>Rubritaleaceae</taxon>
        <taxon>Rubritalea</taxon>
    </lineage>
</organism>
<dbReference type="SUPFAM" id="SSF53649">
    <property type="entry name" value="Alkaline phosphatase-like"/>
    <property type="match status" value="1"/>
</dbReference>
<evidence type="ECO:0000313" key="5">
    <source>
        <dbReference type="Proteomes" id="UP001597389"/>
    </source>
</evidence>
<evidence type="ECO:0000256" key="1">
    <source>
        <dbReference type="ARBA" id="ARBA00022729"/>
    </source>
</evidence>
<dbReference type="InterPro" id="IPR013320">
    <property type="entry name" value="ConA-like_dom_sf"/>
</dbReference>
<dbReference type="Proteomes" id="UP001597389">
    <property type="component" value="Unassembled WGS sequence"/>
</dbReference>
<feature type="domain" description="LamG-like jellyroll fold" evidence="3">
    <location>
        <begin position="468"/>
        <end position="608"/>
    </location>
</feature>
<evidence type="ECO:0000259" key="3">
    <source>
        <dbReference type="SMART" id="SM00560"/>
    </source>
</evidence>
<dbReference type="InterPro" id="IPR006558">
    <property type="entry name" value="LamG-like"/>
</dbReference>
<reference evidence="5" key="1">
    <citation type="journal article" date="2019" name="Int. J. Syst. Evol. Microbiol.">
        <title>The Global Catalogue of Microorganisms (GCM) 10K type strain sequencing project: providing services to taxonomists for standard genome sequencing and annotation.</title>
        <authorList>
            <consortium name="The Broad Institute Genomics Platform"/>
            <consortium name="The Broad Institute Genome Sequencing Center for Infectious Disease"/>
            <person name="Wu L."/>
            <person name="Ma J."/>
        </authorList>
    </citation>
    <scope>NUCLEOTIDE SEQUENCE [LARGE SCALE GENOMIC DNA]</scope>
    <source>
        <strain evidence="5">CCUG 57942</strain>
    </source>
</reference>
<proteinExistence type="predicted"/>
<dbReference type="SMART" id="SM00560">
    <property type="entry name" value="LamGL"/>
    <property type="match status" value="1"/>
</dbReference>
<name>A0ABW4ZE95_9BACT</name>
<dbReference type="SUPFAM" id="SSF49899">
    <property type="entry name" value="Concanavalin A-like lectins/glucanases"/>
    <property type="match status" value="2"/>
</dbReference>
<dbReference type="PANTHER" id="PTHR10151">
    <property type="entry name" value="ECTONUCLEOTIDE PYROPHOSPHATASE/PHOSPHODIESTERASE"/>
    <property type="match status" value="1"/>
</dbReference>
<dbReference type="PROSITE" id="PS51257">
    <property type="entry name" value="PROKAR_LIPOPROTEIN"/>
    <property type="match status" value="1"/>
</dbReference>
<accession>A0ABW4ZE95</accession>
<dbReference type="Gene3D" id="2.60.120.260">
    <property type="entry name" value="Galactose-binding domain-like"/>
    <property type="match status" value="1"/>
</dbReference>
<keyword evidence="5" id="KW-1185">Reference proteome</keyword>
<dbReference type="Pfam" id="PF01663">
    <property type="entry name" value="Phosphodiest"/>
    <property type="match status" value="1"/>
</dbReference>
<comment type="caution">
    <text evidence="4">The sequence shown here is derived from an EMBL/GenBank/DDBJ whole genome shotgun (WGS) entry which is preliminary data.</text>
</comment>
<sequence>MKTKKLRPTQWVAAIYLSTSCYGLVAGEFGNKHTLVIGIDGVRPDSLIAANTPNIDSIINGAAVTYNAISGGVLGTPSQQPTFSGPGWSSILTGVWADKHGVTSNSFDGRNYTNYPHFFSRIHQSNPNANLVSIVVWNQINDFIEADSNNAASFKLNTSDDVALTSAAVNQLANSNPDVLFVHFDEVDHAGHAYGYSTQVANYISAIEGVDTQIGTLLNTLQNRSNAANEDWQIIITTDHGGIGFGHGGQTVDERTIFIVNKASGAVSAELGSGYAHTIVPATVYDHLGLTIDPAWGWEDDKGFGYGPIYPSDLSSTFDSTTNEVNLSWKPQIASNITAYELRRDGSLIATLSSSDQHYTDTLALPPTPQEITVNYSLTAIGGSDSADAPVLQSSLVLYTGELSDALIAYYPFDGNFTDQSGKGNHANVGTGSPTFIGGIHGTAASLDGVDDSISLGSPADLAFGPNDHFSLSFWYRTSADQESDPVIISNKDWASGNNIGWQIEAAADNGDDFGLQIGDGSNRADSPASDLDFNTWYHVSAVFERGSFMSLYVNGTLVSNTDISSVTGSLINALSTNIGQDGTGTYSDFTLMDIDDLAIWRRALVPSEIQLIYQESQLGASLGDLTQSNVDLASDRQLFLPLDGDTTDLSSASNDGTLAGSPQYVTHNNGQALEFQDTASPHQFINLGSPSSLDFGSDTDFSVAVWVNNSGGFSDNRASGGSADDPSIISNKDWNSGVNKGWIIAAGANGRWQWNIGDGSSRVDYDGPAGEINDGNWHLLVVTHDRDGNATLYYDGAQVAIRDISSIGDINSGLATAIATDGTLGTNWPNWFTGKIDNPMIWNRVISANEVTALFNGETGNSNQPDPIVLFNDSFESGDLASNGWTSANGNAATQPGSALNGNGGAELKNATWIEISQDTTGYSNIHAKYARKTEAYDSGENLIVEWFDGSTWTNIETTQETTWLSIDATLGAGADNNPNFKLRFTTTANNKKEKAHIDEVIIEAIPLP</sequence>
<dbReference type="Pfam" id="PF13385">
    <property type="entry name" value="Laminin_G_3"/>
    <property type="match status" value="2"/>
</dbReference>
<dbReference type="Gene3D" id="2.60.40.10">
    <property type="entry name" value="Immunoglobulins"/>
    <property type="match status" value="1"/>
</dbReference>
<protein>
    <submittedName>
        <fullName evidence="4">LamG-like jellyroll fold domain-containing protein</fullName>
    </submittedName>
</protein>
<dbReference type="Gene3D" id="3.40.720.10">
    <property type="entry name" value="Alkaline Phosphatase, subunit A"/>
    <property type="match status" value="1"/>
</dbReference>
<dbReference type="InterPro" id="IPR013783">
    <property type="entry name" value="Ig-like_fold"/>
</dbReference>
<dbReference type="PANTHER" id="PTHR10151:SF120">
    <property type="entry name" value="BIS(5'-ADENOSYL)-TRIPHOSPHATASE"/>
    <property type="match status" value="1"/>
</dbReference>
<keyword evidence="2" id="KW-1015">Disulfide bond</keyword>
<evidence type="ECO:0000313" key="4">
    <source>
        <dbReference type="EMBL" id="MFD2160030.1"/>
    </source>
</evidence>
<dbReference type="RefSeq" id="WP_377088996.1">
    <property type="nucleotide sequence ID" value="NZ_JBHSJL010000014.1"/>
</dbReference>
<dbReference type="InterPro" id="IPR017850">
    <property type="entry name" value="Alkaline_phosphatase_core_sf"/>
</dbReference>
<dbReference type="EMBL" id="JBHUJB010000061">
    <property type="protein sequence ID" value="MFD2160030.1"/>
    <property type="molecule type" value="Genomic_DNA"/>
</dbReference>
<dbReference type="Gene3D" id="2.60.120.200">
    <property type="match status" value="2"/>
</dbReference>